<dbReference type="EnsemblPlants" id="Zm00001eb332370_T001">
    <property type="protein sequence ID" value="Zm00001eb332370_P001"/>
    <property type="gene ID" value="Zm00001eb332370"/>
</dbReference>
<sequence>MLVVVISRTLLLPWIELHAFIRAYILYAVQGAANTVCLVLGSCFRSGSRLEIQHCYCALVIVVHNGWLLLKPKSLQSSMTQWLEWSVNSNDCALVWRWSPDPRPGPSLHAMVWSALFTAAEPSWSLAPSSMARSSLLFATERQRCRCSQPRVETGDKGASKANQLWI</sequence>
<organism evidence="1 2">
    <name type="scientific">Zea mays</name>
    <name type="common">Maize</name>
    <dbReference type="NCBI Taxonomy" id="4577"/>
    <lineage>
        <taxon>Eukaryota</taxon>
        <taxon>Viridiplantae</taxon>
        <taxon>Streptophyta</taxon>
        <taxon>Embryophyta</taxon>
        <taxon>Tracheophyta</taxon>
        <taxon>Spermatophyta</taxon>
        <taxon>Magnoliopsida</taxon>
        <taxon>Liliopsida</taxon>
        <taxon>Poales</taxon>
        <taxon>Poaceae</taxon>
        <taxon>PACMAD clade</taxon>
        <taxon>Panicoideae</taxon>
        <taxon>Andropogonodae</taxon>
        <taxon>Andropogoneae</taxon>
        <taxon>Tripsacinae</taxon>
        <taxon>Zea</taxon>
    </lineage>
</organism>
<reference evidence="1" key="2">
    <citation type="submission" date="2019-07" db="EMBL/GenBank/DDBJ databases">
        <authorList>
            <person name="Seetharam A."/>
            <person name="Woodhouse M."/>
            <person name="Cannon E."/>
        </authorList>
    </citation>
    <scope>NUCLEOTIDE SEQUENCE [LARGE SCALE GENOMIC DNA]</scope>
    <source>
        <strain evidence="1">cv. B73</strain>
    </source>
</reference>
<evidence type="ECO:0000313" key="1">
    <source>
        <dbReference type="EnsemblPlants" id="Zm00001eb332370_P001"/>
    </source>
</evidence>
<proteinExistence type="predicted"/>
<protein>
    <submittedName>
        <fullName evidence="1">Uncharacterized protein</fullName>
    </submittedName>
</protein>
<dbReference type="Gramene" id="Zm00001eb332370_T001">
    <property type="protein sequence ID" value="Zm00001eb332370_P001"/>
    <property type="gene ID" value="Zm00001eb332370"/>
</dbReference>
<accession>A0A804QJ42</accession>
<reference evidence="1" key="3">
    <citation type="submission" date="2021-05" db="UniProtKB">
        <authorList>
            <consortium name="EnsemblPlants"/>
        </authorList>
    </citation>
    <scope>IDENTIFICATION</scope>
    <source>
        <strain evidence="1">cv. B73</strain>
    </source>
</reference>
<dbReference type="AlphaFoldDB" id="A0A804QJ42"/>
<name>A0A804QJ42_MAIZE</name>
<dbReference type="InParanoid" id="A0A804QJ42"/>
<evidence type="ECO:0000313" key="2">
    <source>
        <dbReference type="Proteomes" id="UP000007305"/>
    </source>
</evidence>
<keyword evidence="2" id="KW-1185">Reference proteome</keyword>
<dbReference type="Proteomes" id="UP000007305">
    <property type="component" value="Chromosome 8"/>
</dbReference>
<reference evidence="2" key="1">
    <citation type="journal article" date="2009" name="Science">
        <title>The B73 maize genome: complexity, diversity, and dynamics.</title>
        <authorList>
            <person name="Schnable P.S."/>
            <person name="Ware D."/>
            <person name="Fulton R.S."/>
            <person name="Stein J.C."/>
            <person name="Wei F."/>
            <person name="Pasternak S."/>
            <person name="Liang C."/>
            <person name="Zhang J."/>
            <person name="Fulton L."/>
            <person name="Graves T.A."/>
            <person name="Minx P."/>
            <person name="Reily A.D."/>
            <person name="Courtney L."/>
            <person name="Kruchowski S.S."/>
            <person name="Tomlinson C."/>
            <person name="Strong C."/>
            <person name="Delehaunty K."/>
            <person name="Fronick C."/>
            <person name="Courtney B."/>
            <person name="Rock S.M."/>
            <person name="Belter E."/>
            <person name="Du F."/>
            <person name="Kim K."/>
            <person name="Abbott R.M."/>
            <person name="Cotton M."/>
            <person name="Levy A."/>
            <person name="Marchetto P."/>
            <person name="Ochoa K."/>
            <person name="Jackson S.M."/>
            <person name="Gillam B."/>
            <person name="Chen W."/>
            <person name="Yan L."/>
            <person name="Higginbotham J."/>
            <person name="Cardenas M."/>
            <person name="Waligorski J."/>
            <person name="Applebaum E."/>
            <person name="Phelps L."/>
            <person name="Falcone J."/>
            <person name="Kanchi K."/>
            <person name="Thane T."/>
            <person name="Scimone A."/>
            <person name="Thane N."/>
            <person name="Henke J."/>
            <person name="Wang T."/>
            <person name="Ruppert J."/>
            <person name="Shah N."/>
            <person name="Rotter K."/>
            <person name="Hodges J."/>
            <person name="Ingenthron E."/>
            <person name="Cordes M."/>
            <person name="Kohlberg S."/>
            <person name="Sgro J."/>
            <person name="Delgado B."/>
            <person name="Mead K."/>
            <person name="Chinwalla A."/>
            <person name="Leonard S."/>
            <person name="Crouse K."/>
            <person name="Collura K."/>
            <person name="Kudrna D."/>
            <person name="Currie J."/>
            <person name="He R."/>
            <person name="Angelova A."/>
            <person name="Rajasekar S."/>
            <person name="Mueller T."/>
            <person name="Lomeli R."/>
            <person name="Scara G."/>
            <person name="Ko A."/>
            <person name="Delaney K."/>
            <person name="Wissotski M."/>
            <person name="Lopez G."/>
            <person name="Campos D."/>
            <person name="Braidotti M."/>
            <person name="Ashley E."/>
            <person name="Golser W."/>
            <person name="Kim H."/>
            <person name="Lee S."/>
            <person name="Lin J."/>
            <person name="Dujmic Z."/>
            <person name="Kim W."/>
            <person name="Talag J."/>
            <person name="Zuccolo A."/>
            <person name="Fan C."/>
            <person name="Sebastian A."/>
            <person name="Kramer M."/>
            <person name="Spiegel L."/>
            <person name="Nascimento L."/>
            <person name="Zutavern T."/>
            <person name="Miller B."/>
            <person name="Ambroise C."/>
            <person name="Muller S."/>
            <person name="Spooner W."/>
            <person name="Narechania A."/>
            <person name="Ren L."/>
            <person name="Wei S."/>
            <person name="Kumari S."/>
            <person name="Faga B."/>
            <person name="Levy M.J."/>
            <person name="McMahan L."/>
            <person name="Van Buren P."/>
            <person name="Vaughn M.W."/>
            <person name="Ying K."/>
            <person name="Yeh C.-T."/>
            <person name="Emrich S.J."/>
            <person name="Jia Y."/>
            <person name="Kalyanaraman A."/>
            <person name="Hsia A.-P."/>
            <person name="Barbazuk W.B."/>
            <person name="Baucom R.S."/>
            <person name="Brutnell T.P."/>
            <person name="Carpita N.C."/>
            <person name="Chaparro C."/>
            <person name="Chia J.-M."/>
            <person name="Deragon J.-M."/>
            <person name="Estill J.C."/>
            <person name="Fu Y."/>
            <person name="Jeddeloh J.A."/>
            <person name="Han Y."/>
            <person name="Lee H."/>
            <person name="Li P."/>
            <person name="Lisch D.R."/>
            <person name="Liu S."/>
            <person name="Liu Z."/>
            <person name="Nagel D.H."/>
            <person name="McCann M.C."/>
            <person name="SanMiguel P."/>
            <person name="Myers A.M."/>
            <person name="Nettleton D."/>
            <person name="Nguyen J."/>
            <person name="Penning B.W."/>
            <person name="Ponnala L."/>
            <person name="Schneider K.L."/>
            <person name="Schwartz D.C."/>
            <person name="Sharma A."/>
            <person name="Soderlund C."/>
            <person name="Springer N.M."/>
            <person name="Sun Q."/>
            <person name="Wang H."/>
            <person name="Waterman M."/>
            <person name="Westerman R."/>
            <person name="Wolfgruber T.K."/>
            <person name="Yang L."/>
            <person name="Yu Y."/>
            <person name="Zhang L."/>
            <person name="Zhou S."/>
            <person name="Zhu Q."/>
            <person name="Bennetzen J.L."/>
            <person name="Dawe R.K."/>
            <person name="Jiang J."/>
            <person name="Jiang N."/>
            <person name="Presting G.G."/>
            <person name="Wessler S.R."/>
            <person name="Aluru S."/>
            <person name="Martienssen R.A."/>
            <person name="Clifton S.W."/>
            <person name="McCombie W.R."/>
            <person name="Wing R.A."/>
            <person name="Wilson R.K."/>
        </authorList>
    </citation>
    <scope>NUCLEOTIDE SEQUENCE [LARGE SCALE GENOMIC DNA]</scope>
    <source>
        <strain evidence="2">cv. B73</strain>
    </source>
</reference>